<comment type="caution">
    <text evidence="8">The sequence shown here is derived from an EMBL/GenBank/DDBJ whole genome shotgun (WGS) entry which is preliminary data.</text>
</comment>
<comment type="subcellular location">
    <subcellularLocation>
        <location evidence="1">Membrane</location>
        <topology evidence="1">Multi-pass membrane protein</topology>
    </subcellularLocation>
</comment>
<feature type="transmembrane region" description="Helical" evidence="7">
    <location>
        <begin position="74"/>
        <end position="102"/>
    </location>
</feature>
<keyword evidence="9" id="KW-1185">Reference proteome</keyword>
<evidence type="ECO:0000256" key="1">
    <source>
        <dbReference type="ARBA" id="ARBA00004141"/>
    </source>
</evidence>
<reference evidence="8 9" key="1">
    <citation type="submission" date="2024-06" db="EMBL/GenBank/DDBJ databases">
        <authorList>
            <person name="Kraege A."/>
            <person name="Thomma B."/>
        </authorList>
    </citation>
    <scope>NUCLEOTIDE SEQUENCE [LARGE SCALE GENOMIC DNA]</scope>
</reference>
<keyword evidence="5 7" id="KW-0472">Membrane</keyword>
<evidence type="ECO:0000256" key="4">
    <source>
        <dbReference type="ARBA" id="ARBA00022989"/>
    </source>
</evidence>
<sequence length="204" mass="21600">MSSSAKHATDRIASFLPTATVAAYQIILSSYSLKGQCSVGEAVLLWITLWVLTLVTAGMALLQHRNETDAGATVYDHLCTGGSLCVYPWARAFFSALAFFLVSFLTPPAPQCLVPQTPIPSSAAWIVAVLLGSVMTLGALVFPADVKELRGARDDKKQSGDPEQNGPFAKPAAQRQTPSAHEAPESSGKSPSDMVAPLLPDKSE</sequence>
<evidence type="ECO:0000256" key="6">
    <source>
        <dbReference type="SAM" id="MobiDB-lite"/>
    </source>
</evidence>
<feature type="transmembrane region" description="Helical" evidence="7">
    <location>
        <begin position="12"/>
        <end position="31"/>
    </location>
</feature>
<organism evidence="8 9">
    <name type="scientific">Coccomyxa viridis</name>
    <dbReference type="NCBI Taxonomy" id="1274662"/>
    <lineage>
        <taxon>Eukaryota</taxon>
        <taxon>Viridiplantae</taxon>
        <taxon>Chlorophyta</taxon>
        <taxon>core chlorophytes</taxon>
        <taxon>Trebouxiophyceae</taxon>
        <taxon>Trebouxiophyceae incertae sedis</taxon>
        <taxon>Coccomyxaceae</taxon>
        <taxon>Coccomyxa</taxon>
    </lineage>
</organism>
<feature type="transmembrane region" description="Helical" evidence="7">
    <location>
        <begin position="43"/>
        <end position="62"/>
    </location>
</feature>
<evidence type="ECO:0000256" key="3">
    <source>
        <dbReference type="ARBA" id="ARBA00022692"/>
    </source>
</evidence>
<accession>A0ABP1FTY5</accession>
<keyword evidence="3 7" id="KW-0812">Transmembrane</keyword>
<evidence type="ECO:0000256" key="2">
    <source>
        <dbReference type="ARBA" id="ARBA00008707"/>
    </source>
</evidence>
<name>A0ABP1FTY5_9CHLO</name>
<feature type="region of interest" description="Disordered" evidence="6">
    <location>
        <begin position="152"/>
        <end position="204"/>
    </location>
</feature>
<evidence type="ECO:0000256" key="7">
    <source>
        <dbReference type="SAM" id="Phobius"/>
    </source>
</evidence>
<keyword evidence="4 7" id="KW-1133">Transmembrane helix</keyword>
<feature type="transmembrane region" description="Helical" evidence="7">
    <location>
        <begin position="122"/>
        <end position="143"/>
    </location>
</feature>
<protein>
    <submittedName>
        <fullName evidence="8">G5863 protein</fullName>
    </submittedName>
</protein>
<proteinExistence type="inferred from homology"/>
<dbReference type="EMBL" id="CAXHTA020000008">
    <property type="protein sequence ID" value="CAL5223359.1"/>
    <property type="molecule type" value="Genomic_DNA"/>
</dbReference>
<evidence type="ECO:0000313" key="8">
    <source>
        <dbReference type="EMBL" id="CAL5223359.1"/>
    </source>
</evidence>
<gene>
    <name evidence="8" type="primary">g5863</name>
    <name evidence="8" type="ORF">VP750_LOCUS5018</name>
</gene>
<dbReference type="InterPro" id="IPR007770">
    <property type="entry name" value="DMP"/>
</dbReference>
<evidence type="ECO:0000256" key="5">
    <source>
        <dbReference type="ARBA" id="ARBA00023136"/>
    </source>
</evidence>
<evidence type="ECO:0000313" key="9">
    <source>
        <dbReference type="Proteomes" id="UP001497392"/>
    </source>
</evidence>
<comment type="similarity">
    <text evidence="2">Belongs to the plant DMP1 protein family.</text>
</comment>
<dbReference type="Pfam" id="PF05078">
    <property type="entry name" value="DUF679"/>
    <property type="match status" value="1"/>
</dbReference>
<dbReference type="Proteomes" id="UP001497392">
    <property type="component" value="Unassembled WGS sequence"/>
</dbReference>